<evidence type="ECO:0000313" key="3">
    <source>
        <dbReference type="EMBL" id="KAB0798264.1"/>
    </source>
</evidence>
<reference evidence="3 4" key="1">
    <citation type="journal article" date="2018" name="Elife">
        <title>Firefly genomes illuminate parallel origins of bioluminescence in beetles.</title>
        <authorList>
            <person name="Fallon T.R."/>
            <person name="Lower S.E."/>
            <person name="Chang C.H."/>
            <person name="Bessho-Uehara M."/>
            <person name="Martin G.J."/>
            <person name="Bewick A.J."/>
            <person name="Behringer M."/>
            <person name="Debat H.J."/>
            <person name="Wong I."/>
            <person name="Day J.C."/>
            <person name="Suvorov A."/>
            <person name="Silva C.J."/>
            <person name="Stanger-Hall K.F."/>
            <person name="Hall D.W."/>
            <person name="Schmitz R.J."/>
            <person name="Nelson D.R."/>
            <person name="Lewis S.M."/>
            <person name="Shigenobu S."/>
            <person name="Bybee S.M."/>
            <person name="Larracuente A.M."/>
            <person name="Oba Y."/>
            <person name="Weng J.K."/>
        </authorList>
    </citation>
    <scope>NUCLEOTIDE SEQUENCE [LARGE SCALE GENOMIC DNA]</scope>
    <source>
        <strain evidence="3">1611_PpyrPB1</strain>
        <tissue evidence="3">Whole body</tissue>
    </source>
</reference>
<dbReference type="AlphaFoldDB" id="A0A5N4ALS1"/>
<feature type="signal peptide" evidence="1">
    <location>
        <begin position="1"/>
        <end position="20"/>
    </location>
</feature>
<dbReference type="InParanoid" id="A0A5N4ALS1"/>
<feature type="domain" description="EGF-like" evidence="2">
    <location>
        <begin position="111"/>
        <end position="149"/>
    </location>
</feature>
<gene>
    <name evidence="3" type="ORF">PPYR_09257</name>
</gene>
<protein>
    <recommendedName>
        <fullName evidence="2">EGF-like domain-containing protein</fullName>
    </recommendedName>
</protein>
<evidence type="ECO:0000313" key="4">
    <source>
        <dbReference type="Proteomes" id="UP000327044"/>
    </source>
</evidence>
<evidence type="ECO:0000256" key="1">
    <source>
        <dbReference type="SAM" id="SignalP"/>
    </source>
</evidence>
<accession>A0A5N4ALS1</accession>
<proteinExistence type="predicted"/>
<dbReference type="OrthoDB" id="504708at2759"/>
<dbReference type="SMART" id="SM00181">
    <property type="entry name" value="EGF"/>
    <property type="match status" value="3"/>
</dbReference>
<feature type="domain" description="EGF-like" evidence="2">
    <location>
        <begin position="338"/>
        <end position="372"/>
    </location>
</feature>
<sequence>MFKKMFLVMLASLLLTNCAAQILECSKNEDCQVPTAVCEQNLCKCPVGSVLSTDVTKCLPVSLGLHAVCEDRRQCGWLLGDYDCIDKKCECAKGWIYAMGQCVKKAALNNKCARDRDCFNGYDLLAMTCKGGKCVCNDGYYLRGDFDCRPAITTVGEYCSLNSDCRFENGVCRSSKCANGLEPAQKKNVTGRTLELDIQHLDVNRLEINLPCDKCTTVPNAMCHPAFKKCHCKRGFTYNTDKKKCVAELGVAVGCKDDSQCEIPNSRCVAGKCYCWKTYFTLAGTVACQKPMTHDNWFCNNDERCYVLGPHSKCEQHKCKCTMFPKPNAAFVCEAPEGCVDNSDCDKIKNSQCIAGTCKCAPGYRVEDKSCVPNLGSQCLQDSKCTIANASCNSENLCTCNEEFIANGETACLPLVGLDSECQIKEQCSSATPDSDCVQSKCTCNKQFVPLHGKCIFQRKMGDVCTAVAQCHRFLGRNVVCRNGYCDCPGNMTRNAESTDCESSANTIAIPAFIAILVIALLKV</sequence>
<dbReference type="EMBL" id="VVIM01000006">
    <property type="protein sequence ID" value="KAB0798264.1"/>
    <property type="molecule type" value="Genomic_DNA"/>
</dbReference>
<dbReference type="PANTHER" id="PTHR39069:SF8">
    <property type="entry name" value="FI17111P1"/>
    <property type="match status" value="1"/>
</dbReference>
<feature type="domain" description="EGF-like" evidence="2">
    <location>
        <begin position="24"/>
        <end position="59"/>
    </location>
</feature>
<dbReference type="Proteomes" id="UP000327044">
    <property type="component" value="Unassembled WGS sequence"/>
</dbReference>
<dbReference type="Pfam" id="PF01683">
    <property type="entry name" value="EB"/>
    <property type="match status" value="2"/>
</dbReference>
<dbReference type="PANTHER" id="PTHR39069">
    <property type="entry name" value="ECDYSONE-INDUCIBLE GENE E1, ISOFORM A"/>
    <property type="match status" value="1"/>
</dbReference>
<name>A0A5N4ALS1_PHOPY</name>
<keyword evidence="1" id="KW-0732">Signal</keyword>
<organism evidence="3 4">
    <name type="scientific">Photinus pyralis</name>
    <name type="common">Common eastern firefly</name>
    <name type="synonym">Lampyris pyralis</name>
    <dbReference type="NCBI Taxonomy" id="7054"/>
    <lineage>
        <taxon>Eukaryota</taxon>
        <taxon>Metazoa</taxon>
        <taxon>Ecdysozoa</taxon>
        <taxon>Arthropoda</taxon>
        <taxon>Hexapoda</taxon>
        <taxon>Insecta</taxon>
        <taxon>Pterygota</taxon>
        <taxon>Neoptera</taxon>
        <taxon>Endopterygota</taxon>
        <taxon>Coleoptera</taxon>
        <taxon>Polyphaga</taxon>
        <taxon>Elateriformia</taxon>
        <taxon>Elateroidea</taxon>
        <taxon>Lampyridae</taxon>
        <taxon>Lampyrinae</taxon>
        <taxon>Photinus</taxon>
    </lineage>
</organism>
<comment type="caution">
    <text evidence="3">The sequence shown here is derived from an EMBL/GenBank/DDBJ whole genome shotgun (WGS) entry which is preliminary data.</text>
</comment>
<dbReference type="InterPro" id="IPR000742">
    <property type="entry name" value="EGF"/>
</dbReference>
<evidence type="ECO:0000259" key="2">
    <source>
        <dbReference type="SMART" id="SM00181"/>
    </source>
</evidence>
<feature type="chain" id="PRO_5024387919" description="EGF-like domain-containing protein" evidence="1">
    <location>
        <begin position="21"/>
        <end position="524"/>
    </location>
</feature>
<keyword evidence="4" id="KW-1185">Reference proteome</keyword>
<dbReference type="InterPro" id="IPR006149">
    <property type="entry name" value="EB_dom"/>
</dbReference>